<dbReference type="PANTHER" id="PTHR22946:SF9">
    <property type="entry name" value="POLYKETIDE TRANSFERASE AF380"/>
    <property type="match status" value="1"/>
</dbReference>
<dbReference type="InterPro" id="IPR050261">
    <property type="entry name" value="FrsA_esterase"/>
</dbReference>
<dbReference type="Gene3D" id="3.40.50.1820">
    <property type="entry name" value="alpha/beta hydrolase"/>
    <property type="match status" value="1"/>
</dbReference>
<comment type="caution">
    <text evidence="3">The sequence shown here is derived from an EMBL/GenBank/DDBJ whole genome shotgun (WGS) entry which is preliminary data.</text>
</comment>
<dbReference type="Proteomes" id="UP001221142">
    <property type="component" value="Unassembled WGS sequence"/>
</dbReference>
<evidence type="ECO:0000259" key="2">
    <source>
        <dbReference type="Pfam" id="PF12146"/>
    </source>
</evidence>
<proteinExistence type="predicted"/>
<reference evidence="3" key="1">
    <citation type="submission" date="2023-03" db="EMBL/GenBank/DDBJ databases">
        <title>Massive genome expansion in bonnet fungi (Mycena s.s.) driven by repeated elements and novel gene families across ecological guilds.</title>
        <authorList>
            <consortium name="Lawrence Berkeley National Laboratory"/>
            <person name="Harder C.B."/>
            <person name="Miyauchi S."/>
            <person name="Viragh M."/>
            <person name="Kuo A."/>
            <person name="Thoen E."/>
            <person name="Andreopoulos B."/>
            <person name="Lu D."/>
            <person name="Skrede I."/>
            <person name="Drula E."/>
            <person name="Henrissat B."/>
            <person name="Morin E."/>
            <person name="Kohler A."/>
            <person name="Barry K."/>
            <person name="LaButti K."/>
            <person name="Morin E."/>
            <person name="Salamov A."/>
            <person name="Lipzen A."/>
            <person name="Mereny Z."/>
            <person name="Hegedus B."/>
            <person name="Baldrian P."/>
            <person name="Stursova M."/>
            <person name="Weitz H."/>
            <person name="Taylor A."/>
            <person name="Grigoriev I.V."/>
            <person name="Nagy L.G."/>
            <person name="Martin F."/>
            <person name="Kauserud H."/>
        </authorList>
    </citation>
    <scope>NUCLEOTIDE SEQUENCE</scope>
    <source>
        <strain evidence="3">9284</strain>
    </source>
</reference>
<protein>
    <submittedName>
        <fullName evidence="3">Alpha/beta-hydrolase</fullName>
    </submittedName>
</protein>
<dbReference type="InterPro" id="IPR022742">
    <property type="entry name" value="Hydrolase_4"/>
</dbReference>
<dbReference type="InterPro" id="IPR029058">
    <property type="entry name" value="AB_hydrolase_fold"/>
</dbReference>
<name>A0AAD7CKM8_9AGAR</name>
<dbReference type="GO" id="GO:0016788">
    <property type="term" value="F:hydrolase activity, acting on ester bonds"/>
    <property type="evidence" value="ECO:0007669"/>
    <property type="project" value="UniProtKB-ARBA"/>
</dbReference>
<dbReference type="AlphaFoldDB" id="A0AAD7CKM8"/>
<keyword evidence="1" id="KW-0378">Hydrolase</keyword>
<evidence type="ECO:0000313" key="4">
    <source>
        <dbReference type="Proteomes" id="UP001221142"/>
    </source>
</evidence>
<gene>
    <name evidence="3" type="ORF">FB45DRAFT_889996</name>
</gene>
<dbReference type="EMBL" id="JARKIF010000001">
    <property type="protein sequence ID" value="KAJ7651228.1"/>
    <property type="molecule type" value="Genomic_DNA"/>
</dbReference>
<feature type="domain" description="Serine aminopeptidase S33" evidence="2">
    <location>
        <begin position="31"/>
        <end position="272"/>
    </location>
</feature>
<dbReference type="Pfam" id="PF12146">
    <property type="entry name" value="Hydrolase_4"/>
    <property type="match status" value="1"/>
</dbReference>
<dbReference type="PANTHER" id="PTHR22946">
    <property type="entry name" value="DIENELACTONE HYDROLASE DOMAIN-CONTAINING PROTEIN-RELATED"/>
    <property type="match status" value="1"/>
</dbReference>
<evidence type="ECO:0000256" key="1">
    <source>
        <dbReference type="ARBA" id="ARBA00022801"/>
    </source>
</evidence>
<accession>A0AAD7CKM8</accession>
<evidence type="ECO:0000313" key="3">
    <source>
        <dbReference type="EMBL" id="KAJ7651228.1"/>
    </source>
</evidence>
<sequence>MFTKSTLKIPSFHAGWDLDVWQYLPTAETSKPLPVIVMAHGFGANKTMGLSHYAEAFSAAGYACLVFDYRRWGASDGTPRQVLVVNEQLEDYRTVIKYARQQAHFDPQRLVVWGSSFSGGHSITLSSEANLNPVAAIAQCPYTGLTAANSPLWYLKIAAYSAVDLLKQALNLSPVYIPIISEPGTLGALTSEGTVPGMMAIVASESPYQNEISASSLLQVPGYQPMKNAKQVTCPLLIVLPSEDNLCLPEGAHHIAKTTTKCELVSVSGAGHFDVYHGQPYHAESLSAQLEFLKKHVPV</sequence>
<keyword evidence="4" id="KW-1185">Reference proteome</keyword>
<organism evidence="3 4">
    <name type="scientific">Roridomyces roridus</name>
    <dbReference type="NCBI Taxonomy" id="1738132"/>
    <lineage>
        <taxon>Eukaryota</taxon>
        <taxon>Fungi</taxon>
        <taxon>Dikarya</taxon>
        <taxon>Basidiomycota</taxon>
        <taxon>Agaricomycotina</taxon>
        <taxon>Agaricomycetes</taxon>
        <taxon>Agaricomycetidae</taxon>
        <taxon>Agaricales</taxon>
        <taxon>Marasmiineae</taxon>
        <taxon>Mycenaceae</taxon>
        <taxon>Roridomyces</taxon>
    </lineage>
</organism>
<dbReference type="SUPFAM" id="SSF53474">
    <property type="entry name" value="alpha/beta-Hydrolases"/>
    <property type="match status" value="1"/>
</dbReference>